<evidence type="ECO:0000313" key="1">
    <source>
        <dbReference type="EMBL" id="MBD0413559.1"/>
    </source>
</evidence>
<dbReference type="RefSeq" id="WP_188162984.1">
    <property type="nucleotide sequence ID" value="NZ_JACVVX010000001.1"/>
</dbReference>
<proteinExistence type="predicted"/>
<dbReference type="EMBL" id="JACVVX010000001">
    <property type="protein sequence ID" value="MBD0413559.1"/>
    <property type="molecule type" value="Genomic_DNA"/>
</dbReference>
<sequence length="227" mass="24522">MGLSISVGVVADLRHHDQDVVDGILAQFDAVNSALVSKGLPQHNDPLDCEVWSVEGNGYSGLHAVREIAGLIWKGLPIPRDVVLTGGDTPNADDLFAALMPSVTGIEAGSIPPFAHLIAHSDAEGLYVPVEFPVPIIPDFLDERTNHLWPLGSVQRLQAELQTIADALEIPDDLDVNSDLVFDRFDEGIENTEGALWEAQPIATYSLLLLREACQRSLATGAAIYFH</sequence>
<organism evidence="1 2">
    <name type="scientific">Oryzicola mucosus</name>
    <dbReference type="NCBI Taxonomy" id="2767425"/>
    <lineage>
        <taxon>Bacteria</taxon>
        <taxon>Pseudomonadati</taxon>
        <taxon>Pseudomonadota</taxon>
        <taxon>Alphaproteobacteria</taxon>
        <taxon>Hyphomicrobiales</taxon>
        <taxon>Phyllobacteriaceae</taxon>
        <taxon>Oryzicola</taxon>
    </lineage>
</organism>
<name>A0A8J6TXS6_9HYPH</name>
<reference evidence="1" key="1">
    <citation type="submission" date="2020-09" db="EMBL/GenBank/DDBJ databases">
        <title>Genome seq and assembly of Tianweitania sp.</title>
        <authorList>
            <person name="Chhetri G."/>
        </authorList>
    </citation>
    <scope>NUCLEOTIDE SEQUENCE</scope>
    <source>
        <strain evidence="1">Rool2</strain>
    </source>
</reference>
<protein>
    <submittedName>
        <fullName evidence="1">Uncharacterized protein</fullName>
    </submittedName>
</protein>
<dbReference type="Proteomes" id="UP000643405">
    <property type="component" value="Unassembled WGS sequence"/>
</dbReference>
<dbReference type="AlphaFoldDB" id="A0A8J6TXS6"/>
<gene>
    <name evidence="1" type="ORF">ICI42_02720</name>
</gene>
<keyword evidence="2" id="KW-1185">Reference proteome</keyword>
<comment type="caution">
    <text evidence="1">The sequence shown here is derived from an EMBL/GenBank/DDBJ whole genome shotgun (WGS) entry which is preliminary data.</text>
</comment>
<evidence type="ECO:0000313" key="2">
    <source>
        <dbReference type="Proteomes" id="UP000643405"/>
    </source>
</evidence>
<accession>A0A8J6TXS6</accession>